<accession>A0A917UIA2</accession>
<dbReference type="Proteomes" id="UP000653411">
    <property type="component" value="Unassembled WGS sequence"/>
</dbReference>
<dbReference type="AlphaFoldDB" id="A0A917UIA2"/>
<name>A0A917UIA2_9ACTN</name>
<evidence type="ECO:0000313" key="1">
    <source>
        <dbReference type="EMBL" id="GGM90878.1"/>
    </source>
</evidence>
<proteinExistence type="predicted"/>
<sequence>MCAFAVWQILEDQQMTLPSWQSEDLGSMARTALWLLQVVGVGERFKKVELREAFPDVAQIDRRLRGLRDYGWKIDTSREDPTLTQQEQRFVAAGAEVWLPGQAKAPKHKASITTSQRSKILADDNYMCRSCGITAGEAYEDTVTPAVLNVARRKVVLPDGSVGYQTVTECKRCGVGSGERTVELAQVLAEVRALSPMERQVLTSWIEADQRTLGVLERAWGTYRSLPADSRKVVAAELADDND</sequence>
<protein>
    <submittedName>
        <fullName evidence="1">Uncharacterized protein</fullName>
    </submittedName>
</protein>
<gene>
    <name evidence="1" type="ORF">GCM10011578_008480</name>
</gene>
<reference evidence="1" key="1">
    <citation type="journal article" date="2014" name="Int. J. Syst. Evol. Microbiol.">
        <title>Complete genome sequence of Corynebacterium casei LMG S-19264T (=DSM 44701T), isolated from a smear-ripened cheese.</title>
        <authorList>
            <consortium name="US DOE Joint Genome Institute (JGI-PGF)"/>
            <person name="Walter F."/>
            <person name="Albersmeier A."/>
            <person name="Kalinowski J."/>
            <person name="Ruckert C."/>
        </authorList>
    </citation>
    <scope>NUCLEOTIDE SEQUENCE</scope>
    <source>
        <strain evidence="1">CGMCC 4.7110</strain>
    </source>
</reference>
<evidence type="ECO:0000313" key="2">
    <source>
        <dbReference type="Proteomes" id="UP000653411"/>
    </source>
</evidence>
<keyword evidence="2" id="KW-1185">Reference proteome</keyword>
<reference evidence="1" key="2">
    <citation type="submission" date="2020-09" db="EMBL/GenBank/DDBJ databases">
        <authorList>
            <person name="Sun Q."/>
            <person name="Zhou Y."/>
        </authorList>
    </citation>
    <scope>NUCLEOTIDE SEQUENCE</scope>
    <source>
        <strain evidence="1">CGMCC 4.7110</strain>
    </source>
</reference>
<comment type="caution">
    <text evidence="1">The sequence shown here is derived from an EMBL/GenBank/DDBJ whole genome shotgun (WGS) entry which is preliminary data.</text>
</comment>
<dbReference type="EMBL" id="BMML01000002">
    <property type="protein sequence ID" value="GGM90878.1"/>
    <property type="molecule type" value="Genomic_DNA"/>
</dbReference>
<organism evidence="1 2">
    <name type="scientific">Streptomyces fuscichromogenes</name>
    <dbReference type="NCBI Taxonomy" id="1324013"/>
    <lineage>
        <taxon>Bacteria</taxon>
        <taxon>Bacillati</taxon>
        <taxon>Actinomycetota</taxon>
        <taxon>Actinomycetes</taxon>
        <taxon>Kitasatosporales</taxon>
        <taxon>Streptomycetaceae</taxon>
        <taxon>Streptomyces</taxon>
    </lineage>
</organism>